<dbReference type="Proteomes" id="UP000006729">
    <property type="component" value="Chromosome 16"/>
</dbReference>
<dbReference type="GO" id="GO:0005840">
    <property type="term" value="C:ribosome"/>
    <property type="evidence" value="ECO:0007669"/>
    <property type="project" value="InterPro"/>
</dbReference>
<reference evidence="2 3" key="1">
    <citation type="journal article" date="2006" name="Science">
        <title>The genome of black cottonwood, Populus trichocarpa (Torr. &amp; Gray).</title>
        <authorList>
            <person name="Tuskan G.A."/>
            <person name="Difazio S."/>
            <person name="Jansson S."/>
            <person name="Bohlmann J."/>
            <person name="Grigoriev I."/>
            <person name="Hellsten U."/>
            <person name="Putnam N."/>
            <person name="Ralph S."/>
            <person name="Rombauts S."/>
            <person name="Salamov A."/>
            <person name="Schein J."/>
            <person name="Sterck L."/>
            <person name="Aerts A."/>
            <person name="Bhalerao R.R."/>
            <person name="Bhalerao R.P."/>
            <person name="Blaudez D."/>
            <person name="Boerjan W."/>
            <person name="Brun A."/>
            <person name="Brunner A."/>
            <person name="Busov V."/>
            <person name="Campbell M."/>
            <person name="Carlson J."/>
            <person name="Chalot M."/>
            <person name="Chapman J."/>
            <person name="Chen G.L."/>
            <person name="Cooper D."/>
            <person name="Coutinho P.M."/>
            <person name="Couturier J."/>
            <person name="Covert S."/>
            <person name="Cronk Q."/>
            <person name="Cunningham R."/>
            <person name="Davis J."/>
            <person name="Degroeve S."/>
            <person name="Dejardin A."/>
            <person name="Depamphilis C."/>
            <person name="Detter J."/>
            <person name="Dirks B."/>
            <person name="Dubchak I."/>
            <person name="Duplessis S."/>
            <person name="Ehlting J."/>
            <person name="Ellis B."/>
            <person name="Gendler K."/>
            <person name="Goodstein D."/>
            <person name="Gribskov M."/>
            <person name="Grimwood J."/>
            <person name="Groover A."/>
            <person name="Gunter L."/>
            <person name="Hamberger B."/>
            <person name="Heinze B."/>
            <person name="Helariutta Y."/>
            <person name="Henrissat B."/>
            <person name="Holligan D."/>
            <person name="Holt R."/>
            <person name="Huang W."/>
            <person name="Islam-Faridi N."/>
            <person name="Jones S."/>
            <person name="Jones-Rhoades M."/>
            <person name="Jorgensen R."/>
            <person name="Joshi C."/>
            <person name="Kangasjarvi J."/>
            <person name="Karlsson J."/>
            <person name="Kelleher C."/>
            <person name="Kirkpatrick R."/>
            <person name="Kirst M."/>
            <person name="Kohler A."/>
            <person name="Kalluri U."/>
            <person name="Larimer F."/>
            <person name="Leebens-Mack J."/>
            <person name="Leple J.C."/>
            <person name="Locascio P."/>
            <person name="Lou Y."/>
            <person name="Lucas S."/>
            <person name="Martin F."/>
            <person name="Montanini B."/>
            <person name="Napoli C."/>
            <person name="Nelson D.R."/>
            <person name="Nelson C."/>
            <person name="Nieminen K."/>
            <person name="Nilsson O."/>
            <person name="Pereda V."/>
            <person name="Peter G."/>
            <person name="Philippe R."/>
            <person name="Pilate G."/>
            <person name="Poliakov A."/>
            <person name="Razumovskaya J."/>
            <person name="Richardson P."/>
            <person name="Rinaldi C."/>
            <person name="Ritland K."/>
            <person name="Rouze P."/>
            <person name="Ryaboy D."/>
            <person name="Schmutz J."/>
            <person name="Schrader J."/>
            <person name="Segerman B."/>
            <person name="Shin H."/>
            <person name="Siddiqui A."/>
            <person name="Sterky F."/>
            <person name="Terry A."/>
            <person name="Tsai C.J."/>
            <person name="Uberbacher E."/>
            <person name="Unneberg P."/>
            <person name="Vahala J."/>
            <person name="Wall K."/>
            <person name="Wessler S."/>
            <person name="Yang G."/>
            <person name="Yin T."/>
            <person name="Douglas C."/>
            <person name="Marra M."/>
            <person name="Sandberg G."/>
            <person name="Van de Peer Y."/>
            <person name="Rokhsar D."/>
        </authorList>
    </citation>
    <scope>NUCLEOTIDE SEQUENCE [LARGE SCALE GENOMIC DNA]</scope>
    <source>
        <strain evidence="3">cv. Nisqually</strain>
    </source>
</reference>
<gene>
    <name evidence="2" type="ORF">POPTR_016G125100</name>
</gene>
<evidence type="ECO:0000313" key="3">
    <source>
        <dbReference type="Proteomes" id="UP000006729"/>
    </source>
</evidence>
<dbReference type="EMBL" id="CM009305">
    <property type="protein sequence ID" value="PNS99284.1"/>
    <property type="molecule type" value="Genomic_DNA"/>
</dbReference>
<proteinExistence type="predicted"/>
<evidence type="ECO:0000313" key="2">
    <source>
        <dbReference type="EMBL" id="PNS99284.1"/>
    </source>
</evidence>
<dbReference type="STRING" id="3694.U5FPD2"/>
<dbReference type="PANTHER" id="PTHR11581">
    <property type="entry name" value="30S/40S RIBOSOMAL PROTEIN S4"/>
    <property type="match status" value="1"/>
</dbReference>
<evidence type="ECO:0000259" key="1">
    <source>
        <dbReference type="Pfam" id="PF16121"/>
    </source>
</evidence>
<dbReference type="InterPro" id="IPR014722">
    <property type="entry name" value="Rib_uL2_dom2"/>
</dbReference>
<protein>
    <recommendedName>
        <fullName evidence="1">Small ribosomal subunit protein eS4 C-terminal domain-containing protein</fullName>
    </recommendedName>
</protein>
<dbReference type="InterPro" id="IPR000876">
    <property type="entry name" value="Ribosomal_eS4"/>
</dbReference>
<keyword evidence="3" id="KW-1185">Reference proteome</keyword>
<dbReference type="eggNOG" id="KOG0378">
    <property type="taxonomic scope" value="Eukaryota"/>
</dbReference>
<dbReference type="InterPro" id="IPR032277">
    <property type="entry name" value="Ribosomal_eS4_C"/>
</dbReference>
<accession>U5FPD2</accession>
<dbReference type="Gene3D" id="2.30.30.30">
    <property type="match status" value="1"/>
</dbReference>
<name>U5FPD2_POPTR</name>
<dbReference type="AlphaFoldDB" id="U5FPD2"/>
<sequence length="169" mass="19067">MIIGLLRVPDVHFNALTNEQGKSEGIAILMQRRVLHGKFKLCKGQSVQFGQKGIPYSNSYDIQARIIKAKDTIKLDLENNNIIDSIKCDAGNVIREKHKGSFETIHIQEATGHEFATRLGHMFTIGTGTKLQVFLPKGKDIKLSIIEERPKRGLKLLKLLLRIYEFSLA</sequence>
<dbReference type="Gene3D" id="2.40.50.740">
    <property type="match status" value="1"/>
</dbReference>
<dbReference type="GO" id="GO:0006412">
    <property type="term" value="P:translation"/>
    <property type="evidence" value="ECO:0007669"/>
    <property type="project" value="InterPro"/>
</dbReference>
<dbReference type="InterPro" id="IPR041982">
    <property type="entry name" value="Ribosomal_eS4_KOW"/>
</dbReference>
<dbReference type="InterPro" id="IPR038237">
    <property type="entry name" value="Ribosomal_eS4_central_sf"/>
</dbReference>
<dbReference type="CDD" id="cd06087">
    <property type="entry name" value="KOW_RPS4"/>
    <property type="match status" value="1"/>
</dbReference>
<dbReference type="HOGENOM" id="CLU_060400_2_0_1"/>
<dbReference type="PANTHER" id="PTHR11581:SF0">
    <property type="entry name" value="SMALL RIBOSOMAL SUBUNIT PROTEIN ES4"/>
    <property type="match status" value="1"/>
</dbReference>
<dbReference type="GO" id="GO:0003735">
    <property type="term" value="F:structural constituent of ribosome"/>
    <property type="evidence" value="ECO:0007669"/>
    <property type="project" value="InterPro"/>
</dbReference>
<organism evidence="2 3">
    <name type="scientific">Populus trichocarpa</name>
    <name type="common">Western balsam poplar</name>
    <name type="synonym">Populus balsamifera subsp. trichocarpa</name>
    <dbReference type="NCBI Taxonomy" id="3694"/>
    <lineage>
        <taxon>Eukaryota</taxon>
        <taxon>Viridiplantae</taxon>
        <taxon>Streptophyta</taxon>
        <taxon>Embryophyta</taxon>
        <taxon>Tracheophyta</taxon>
        <taxon>Spermatophyta</taxon>
        <taxon>Magnoliopsida</taxon>
        <taxon>eudicotyledons</taxon>
        <taxon>Gunneridae</taxon>
        <taxon>Pentapetalae</taxon>
        <taxon>rosids</taxon>
        <taxon>fabids</taxon>
        <taxon>Malpighiales</taxon>
        <taxon>Salicaceae</taxon>
        <taxon>Saliceae</taxon>
        <taxon>Populus</taxon>
    </lineage>
</organism>
<feature type="domain" description="Small ribosomal subunit protein eS4 C-terminal" evidence="1">
    <location>
        <begin position="110"/>
        <end position="152"/>
    </location>
</feature>
<dbReference type="Pfam" id="PF16121">
    <property type="entry name" value="40S_S4_C"/>
    <property type="match status" value="1"/>
</dbReference>
<dbReference type="InParanoid" id="U5FPD2"/>